<reference evidence="1 2" key="1">
    <citation type="journal article" date="2022" name="Allergy">
        <title>Genome assembly and annotation of Periplaneta americana reveal a comprehensive cockroach allergen profile.</title>
        <authorList>
            <person name="Wang L."/>
            <person name="Xiong Q."/>
            <person name="Saelim N."/>
            <person name="Wang L."/>
            <person name="Nong W."/>
            <person name="Wan A.T."/>
            <person name="Shi M."/>
            <person name="Liu X."/>
            <person name="Cao Q."/>
            <person name="Hui J.H.L."/>
            <person name="Sookrung N."/>
            <person name="Leung T.F."/>
            <person name="Tungtrongchitr A."/>
            <person name="Tsui S.K.W."/>
        </authorList>
    </citation>
    <scope>NUCLEOTIDE SEQUENCE [LARGE SCALE GENOMIC DNA]</scope>
    <source>
        <strain evidence="1">PWHHKU_190912</strain>
    </source>
</reference>
<comment type="caution">
    <text evidence="1">The sequence shown here is derived from an EMBL/GenBank/DDBJ whole genome shotgun (WGS) entry which is preliminary data.</text>
</comment>
<name>A0ABQ8TPP5_PERAM</name>
<proteinExistence type="predicted"/>
<dbReference type="EMBL" id="JAJSOF020000005">
    <property type="protein sequence ID" value="KAJ4448544.1"/>
    <property type="molecule type" value="Genomic_DNA"/>
</dbReference>
<protein>
    <submittedName>
        <fullName evidence="1">Uncharacterized protein</fullName>
    </submittedName>
</protein>
<dbReference type="Proteomes" id="UP001148838">
    <property type="component" value="Unassembled WGS sequence"/>
</dbReference>
<evidence type="ECO:0000313" key="1">
    <source>
        <dbReference type="EMBL" id="KAJ4448544.1"/>
    </source>
</evidence>
<accession>A0ABQ8TPP5</accession>
<sequence>MRERVNLLQQGFTKEEEEQMRGRFRGGSKEERVQESVVEAAAVEPIVWMKKIFQQHPISLLPYPPYLEAVSSIRNLRTRHAVVIGTHNTFTELPTVLLTEPSVYSQSRLKVVVNTNSIELVSIVRSRSMFAFSSDEIAFNIESFFRTDVTSFGRKLLIYFSHRLIVECYRFFHEFCRLFEWLDPGLSIMSSS</sequence>
<organism evidence="1 2">
    <name type="scientific">Periplaneta americana</name>
    <name type="common">American cockroach</name>
    <name type="synonym">Blatta americana</name>
    <dbReference type="NCBI Taxonomy" id="6978"/>
    <lineage>
        <taxon>Eukaryota</taxon>
        <taxon>Metazoa</taxon>
        <taxon>Ecdysozoa</taxon>
        <taxon>Arthropoda</taxon>
        <taxon>Hexapoda</taxon>
        <taxon>Insecta</taxon>
        <taxon>Pterygota</taxon>
        <taxon>Neoptera</taxon>
        <taxon>Polyneoptera</taxon>
        <taxon>Dictyoptera</taxon>
        <taxon>Blattodea</taxon>
        <taxon>Blattoidea</taxon>
        <taxon>Blattidae</taxon>
        <taxon>Blattinae</taxon>
        <taxon>Periplaneta</taxon>
    </lineage>
</organism>
<keyword evidence="2" id="KW-1185">Reference proteome</keyword>
<gene>
    <name evidence="1" type="ORF">ANN_10562</name>
</gene>
<evidence type="ECO:0000313" key="2">
    <source>
        <dbReference type="Proteomes" id="UP001148838"/>
    </source>
</evidence>